<reference evidence="1 2" key="1">
    <citation type="submission" date="2019-07" db="EMBL/GenBank/DDBJ databases">
        <authorList>
            <person name="Li J."/>
        </authorList>
    </citation>
    <scope>NUCLEOTIDE SEQUENCE [LARGE SCALE GENOMIC DNA]</scope>
    <source>
        <strain evidence="1 2">TKL69</strain>
    </source>
</reference>
<proteinExistence type="predicted"/>
<name>A0A516KHI1_9BACI</name>
<evidence type="ECO:0000313" key="2">
    <source>
        <dbReference type="Proteomes" id="UP000315215"/>
    </source>
</evidence>
<dbReference type="AlphaFoldDB" id="A0A516KHI1"/>
<dbReference type="OrthoDB" id="2679903at2"/>
<keyword evidence="2" id="KW-1185">Reference proteome</keyword>
<dbReference type="EMBL" id="CP041666">
    <property type="protein sequence ID" value="QDP40851.1"/>
    <property type="molecule type" value="Genomic_DNA"/>
</dbReference>
<gene>
    <name evidence="1" type="ORF">FN924_12025</name>
</gene>
<dbReference type="RefSeq" id="WP_143894802.1">
    <property type="nucleotide sequence ID" value="NZ_CP041666.1"/>
</dbReference>
<organism evidence="1 2">
    <name type="scientific">Radiobacillus deserti</name>
    <dbReference type="NCBI Taxonomy" id="2594883"/>
    <lineage>
        <taxon>Bacteria</taxon>
        <taxon>Bacillati</taxon>
        <taxon>Bacillota</taxon>
        <taxon>Bacilli</taxon>
        <taxon>Bacillales</taxon>
        <taxon>Bacillaceae</taxon>
        <taxon>Radiobacillus</taxon>
    </lineage>
</organism>
<protein>
    <submittedName>
        <fullName evidence="1">Uncharacterized protein</fullName>
    </submittedName>
</protein>
<sequence>MFIIHTRRLVDEQMDRLANGYSAYAETNELTRLMQREINKRNLPVILDQTESGCWFIPEKPAQTH</sequence>
<accession>A0A516KHI1</accession>
<dbReference type="KEGG" id="aqt:FN924_12025"/>
<dbReference type="Proteomes" id="UP000315215">
    <property type="component" value="Chromosome"/>
</dbReference>
<dbReference type="InterPro" id="IPR058867">
    <property type="entry name" value="YtzJ"/>
</dbReference>
<dbReference type="Pfam" id="PF26326">
    <property type="entry name" value="YtzJ"/>
    <property type="match status" value="1"/>
</dbReference>
<evidence type="ECO:0000313" key="1">
    <source>
        <dbReference type="EMBL" id="QDP40851.1"/>
    </source>
</evidence>